<dbReference type="InterPro" id="IPR022643">
    <property type="entry name" value="De-COase2_C"/>
</dbReference>
<reference evidence="5" key="2">
    <citation type="journal article" date="2021" name="PeerJ">
        <title>Extensive microbial diversity within the chicken gut microbiome revealed by metagenomics and culture.</title>
        <authorList>
            <person name="Gilroy R."/>
            <person name="Ravi A."/>
            <person name="Getino M."/>
            <person name="Pursley I."/>
            <person name="Horton D.L."/>
            <person name="Alikhan N.F."/>
            <person name="Baker D."/>
            <person name="Gharbi K."/>
            <person name="Hall N."/>
            <person name="Watson M."/>
            <person name="Adriaenssens E.M."/>
            <person name="Foster-Nyarko E."/>
            <person name="Jarju S."/>
            <person name="Secka A."/>
            <person name="Antonio M."/>
            <person name="Oren A."/>
            <person name="Chaudhuri R.R."/>
            <person name="La Ragione R."/>
            <person name="Hildebrand F."/>
            <person name="Pallen M.J."/>
        </authorList>
    </citation>
    <scope>NUCLEOTIDE SEQUENCE</scope>
    <source>
        <strain evidence="5">ChiBcec2-4451</strain>
    </source>
</reference>
<evidence type="ECO:0000256" key="1">
    <source>
        <dbReference type="ARBA" id="ARBA00001933"/>
    </source>
</evidence>
<dbReference type="PANTHER" id="PTHR43727">
    <property type="entry name" value="DIAMINOPIMELATE DECARBOXYLASE"/>
    <property type="match status" value="1"/>
</dbReference>
<dbReference type="GO" id="GO:0008836">
    <property type="term" value="F:diaminopimelate decarboxylase activity"/>
    <property type="evidence" value="ECO:0007669"/>
    <property type="project" value="TreeGrafter"/>
</dbReference>
<keyword evidence="2" id="KW-0663">Pyridoxal phosphate</keyword>
<dbReference type="SUPFAM" id="SSF50621">
    <property type="entry name" value="Alanine racemase C-terminal domain-like"/>
    <property type="match status" value="1"/>
</dbReference>
<feature type="domain" description="Orn/DAP/Arg decarboxylase 2 C-terminal" evidence="3">
    <location>
        <begin position="18"/>
        <end position="347"/>
    </location>
</feature>
<dbReference type="InterPro" id="IPR022644">
    <property type="entry name" value="De-COase2_N"/>
</dbReference>
<dbReference type="Pfam" id="PF00278">
    <property type="entry name" value="Orn_DAP_Arg_deC"/>
    <property type="match status" value="1"/>
</dbReference>
<proteinExistence type="predicted"/>
<organism evidence="5 6">
    <name type="scientific">Candidatus Pullilachnospira stercoravium</name>
    <dbReference type="NCBI Taxonomy" id="2840913"/>
    <lineage>
        <taxon>Bacteria</taxon>
        <taxon>Bacillati</taxon>
        <taxon>Bacillota</taxon>
        <taxon>Clostridia</taxon>
        <taxon>Lachnospirales</taxon>
        <taxon>Lachnospiraceae</taxon>
        <taxon>Lachnospiraceae incertae sedis</taxon>
        <taxon>Candidatus Pullilachnospira</taxon>
    </lineage>
</organism>
<dbReference type="SUPFAM" id="SSF51419">
    <property type="entry name" value="PLP-binding barrel"/>
    <property type="match status" value="1"/>
</dbReference>
<dbReference type="Gene3D" id="3.20.20.10">
    <property type="entry name" value="Alanine racemase"/>
    <property type="match status" value="1"/>
</dbReference>
<dbReference type="AlphaFoldDB" id="A0A9D1T7C4"/>
<dbReference type="InterPro" id="IPR009006">
    <property type="entry name" value="Ala_racemase/Decarboxylase_C"/>
</dbReference>
<evidence type="ECO:0000259" key="3">
    <source>
        <dbReference type="Pfam" id="PF00278"/>
    </source>
</evidence>
<gene>
    <name evidence="5" type="ORF">IAA63_11605</name>
</gene>
<dbReference type="PANTHER" id="PTHR43727:SF1">
    <property type="entry name" value="CARBOXYNORSPERMIDINE_CARBOXYSPERMIDINE DECARBOXYLASE"/>
    <property type="match status" value="1"/>
</dbReference>
<dbReference type="Pfam" id="PF02784">
    <property type="entry name" value="Orn_Arg_deC_N"/>
    <property type="match status" value="1"/>
</dbReference>
<dbReference type="EMBL" id="DVON01000246">
    <property type="protein sequence ID" value="HIV13769.1"/>
    <property type="molecule type" value="Genomic_DNA"/>
</dbReference>
<dbReference type="Gene3D" id="2.40.37.10">
    <property type="entry name" value="Lyase, Ornithine Decarboxylase, Chain A, domain 1"/>
    <property type="match status" value="1"/>
</dbReference>
<dbReference type="InterPro" id="IPR029066">
    <property type="entry name" value="PLP-binding_barrel"/>
</dbReference>
<name>A0A9D1T7C4_9FIRM</name>
<comment type="cofactor">
    <cofactor evidence="1">
        <name>pyridoxal 5'-phosphate</name>
        <dbReference type="ChEBI" id="CHEBI:597326"/>
    </cofactor>
</comment>
<protein>
    <submittedName>
        <fullName evidence="5">Alanine racemase</fullName>
    </submittedName>
</protein>
<evidence type="ECO:0000259" key="4">
    <source>
        <dbReference type="Pfam" id="PF02784"/>
    </source>
</evidence>
<sequence>MMDMDSLEYGIVNYSTPFYVFDTDELTKRVKQFREITHKRADLCFAMKANPFLVGPMAAMTDRIEVCSMGEFRICQEAQIPVQKLVISGVLKKKEDFWQILNTCGGGCLCSIESLSQMEQAAEWARKNRRKVSVLLRLTSGNQFGMDKDLVQNLMQARELFSHVNIRGIHYFSGTRKKIEKICRELEQLDAFLLEAEEKTGCKAEELEYGPGLFAACFEGEEDRAAQELAAICEKISAMRWKGKVTLEMGRAFTASCGYYLTGVRDIKKNNGVNYCIVDGGIHQLQYDGQIRGMFRPGIRISPEHENEPARKWTVCGSLCTANDILIQNVTLQGLRQGNVLIFENAGAYSAMEGMALFLSHELPKIALYSQAEGWKLIRREKPTYEWNMAKEVGNENFDKYFNGH</sequence>
<feature type="domain" description="Orn/DAP/Arg decarboxylase 2 N-terminal" evidence="4">
    <location>
        <begin position="25"/>
        <end position="255"/>
    </location>
</feature>
<comment type="caution">
    <text evidence="5">The sequence shown here is derived from an EMBL/GenBank/DDBJ whole genome shotgun (WGS) entry which is preliminary data.</text>
</comment>
<dbReference type="GO" id="GO:0009089">
    <property type="term" value="P:lysine biosynthetic process via diaminopimelate"/>
    <property type="evidence" value="ECO:0007669"/>
    <property type="project" value="TreeGrafter"/>
</dbReference>
<accession>A0A9D1T7C4</accession>
<reference evidence="5" key="1">
    <citation type="submission" date="2020-10" db="EMBL/GenBank/DDBJ databases">
        <authorList>
            <person name="Gilroy R."/>
        </authorList>
    </citation>
    <scope>NUCLEOTIDE SEQUENCE</scope>
    <source>
        <strain evidence="5">ChiBcec2-4451</strain>
    </source>
</reference>
<evidence type="ECO:0000313" key="6">
    <source>
        <dbReference type="Proteomes" id="UP000886723"/>
    </source>
</evidence>
<evidence type="ECO:0000313" key="5">
    <source>
        <dbReference type="EMBL" id="HIV13769.1"/>
    </source>
</evidence>
<evidence type="ECO:0000256" key="2">
    <source>
        <dbReference type="ARBA" id="ARBA00022898"/>
    </source>
</evidence>
<dbReference type="Proteomes" id="UP000886723">
    <property type="component" value="Unassembled WGS sequence"/>
</dbReference>